<proteinExistence type="predicted"/>
<evidence type="ECO:0000313" key="2">
    <source>
        <dbReference type="Proteomes" id="UP000184608"/>
    </source>
</evidence>
<keyword evidence="2" id="KW-1185">Reference proteome</keyword>
<dbReference type="RefSeq" id="WP_073602220.1">
    <property type="nucleotide sequence ID" value="NZ_FQXZ01000005.1"/>
</dbReference>
<dbReference type="STRING" id="1216006.VA7868_00456"/>
<name>A0A1M5VN66_9VIBR</name>
<dbReference type="AlphaFoldDB" id="A0A1M5VN66"/>
<dbReference type="OrthoDB" id="771388at2"/>
<protein>
    <submittedName>
        <fullName evidence="1">Uncharacterized protein</fullName>
    </submittedName>
</protein>
<accession>A0A1M5VN66</accession>
<dbReference type="Proteomes" id="UP000184608">
    <property type="component" value="Unassembled WGS sequence"/>
</dbReference>
<reference evidence="1 2" key="1">
    <citation type="submission" date="2016-11" db="EMBL/GenBank/DDBJ databases">
        <authorList>
            <person name="Jaros S."/>
            <person name="Januszkiewicz K."/>
            <person name="Wedrychowicz H."/>
        </authorList>
    </citation>
    <scope>NUCLEOTIDE SEQUENCE [LARGE SCALE GENOMIC DNA]</scope>
    <source>
        <strain evidence="1 2">CECT 7868</strain>
    </source>
</reference>
<evidence type="ECO:0000313" key="1">
    <source>
        <dbReference type="EMBL" id="SHH76706.1"/>
    </source>
</evidence>
<organism evidence="1 2">
    <name type="scientific">Vibrio aerogenes CECT 7868</name>
    <dbReference type="NCBI Taxonomy" id="1216006"/>
    <lineage>
        <taxon>Bacteria</taxon>
        <taxon>Pseudomonadati</taxon>
        <taxon>Pseudomonadota</taxon>
        <taxon>Gammaproteobacteria</taxon>
        <taxon>Vibrionales</taxon>
        <taxon>Vibrionaceae</taxon>
        <taxon>Vibrio</taxon>
    </lineage>
</organism>
<dbReference type="EMBL" id="FQXZ01000005">
    <property type="protein sequence ID" value="SHH76706.1"/>
    <property type="molecule type" value="Genomic_DNA"/>
</dbReference>
<gene>
    <name evidence="1" type="ORF">VA7868_00456</name>
</gene>
<sequence length="72" mass="7925">MSIQSKIDCPDCGTPIYVESTLLLTGKKFSCPNPDCHTSISLSPSDVNTVSKAFGQFEKIRTEYTRHTGNVE</sequence>